<dbReference type="InterPro" id="IPR007630">
    <property type="entry name" value="RNA_pol_sigma70_r4"/>
</dbReference>
<evidence type="ECO:0000259" key="5">
    <source>
        <dbReference type="Pfam" id="PF00140"/>
    </source>
</evidence>
<dbReference type="SUPFAM" id="SSF88946">
    <property type="entry name" value="Sigma2 domain of RNA polymerase sigma factors"/>
    <property type="match status" value="1"/>
</dbReference>
<dbReference type="InterPro" id="IPR009042">
    <property type="entry name" value="RNA_pol_sigma70_r1_2"/>
</dbReference>
<evidence type="ECO:0008006" key="10">
    <source>
        <dbReference type="Google" id="ProtNLM"/>
    </source>
</evidence>
<accession>A0A1F4PPL4</accession>
<dbReference type="Gene3D" id="1.10.10.10">
    <property type="entry name" value="Winged helix-like DNA-binding domain superfamily/Winged helix DNA-binding domain"/>
    <property type="match status" value="2"/>
</dbReference>
<evidence type="ECO:0000259" key="6">
    <source>
        <dbReference type="Pfam" id="PF04542"/>
    </source>
</evidence>
<dbReference type="GO" id="GO:0003677">
    <property type="term" value="F:DNA binding"/>
    <property type="evidence" value="ECO:0007669"/>
    <property type="project" value="UniProtKB-KW"/>
</dbReference>
<evidence type="ECO:0000256" key="1">
    <source>
        <dbReference type="ARBA" id="ARBA00023015"/>
    </source>
</evidence>
<dbReference type="InterPro" id="IPR036388">
    <property type="entry name" value="WH-like_DNA-bd_sf"/>
</dbReference>
<evidence type="ECO:0000313" key="8">
    <source>
        <dbReference type="EMBL" id="OGB85594.1"/>
    </source>
</evidence>
<dbReference type="EMBL" id="METE01000002">
    <property type="protein sequence ID" value="OGB85594.1"/>
    <property type="molecule type" value="Genomic_DNA"/>
</dbReference>
<dbReference type="InterPro" id="IPR014284">
    <property type="entry name" value="RNA_pol_sigma-70_dom"/>
</dbReference>
<dbReference type="SUPFAM" id="SSF88659">
    <property type="entry name" value="Sigma3 and sigma4 domains of RNA polymerase sigma factors"/>
    <property type="match status" value="1"/>
</dbReference>
<dbReference type="STRING" id="1798539.A2994_01060"/>
<reference evidence="8 9" key="1">
    <citation type="journal article" date="2016" name="Nat. Commun.">
        <title>Thousands of microbial genomes shed light on interconnected biogeochemical processes in an aquifer system.</title>
        <authorList>
            <person name="Anantharaman K."/>
            <person name="Brown C.T."/>
            <person name="Hug L.A."/>
            <person name="Sharon I."/>
            <person name="Castelle C.J."/>
            <person name="Probst A.J."/>
            <person name="Thomas B.C."/>
            <person name="Singh A."/>
            <person name="Wilkins M.J."/>
            <person name="Karaoz U."/>
            <person name="Brodie E.L."/>
            <person name="Williams K.H."/>
            <person name="Hubbard S.S."/>
            <person name="Banfield J.F."/>
        </authorList>
    </citation>
    <scope>NUCLEOTIDE SEQUENCE [LARGE SCALE GENOMIC DNA]</scope>
</reference>
<protein>
    <recommendedName>
        <fullName evidence="10">RNA polymerase sigma-70 domain-containing protein</fullName>
    </recommendedName>
</protein>
<dbReference type="GO" id="GO:0016987">
    <property type="term" value="F:sigma factor activity"/>
    <property type="evidence" value="ECO:0007669"/>
    <property type="project" value="UniProtKB-KW"/>
</dbReference>
<dbReference type="Proteomes" id="UP000179010">
    <property type="component" value="Unassembled WGS sequence"/>
</dbReference>
<evidence type="ECO:0000256" key="4">
    <source>
        <dbReference type="ARBA" id="ARBA00023163"/>
    </source>
</evidence>
<keyword evidence="2" id="KW-0731">Sigma factor</keyword>
<organism evidence="8 9">
    <name type="scientific">candidate division Kazan bacterium RIFCSPLOWO2_01_FULL_48_13</name>
    <dbReference type="NCBI Taxonomy" id="1798539"/>
    <lineage>
        <taxon>Bacteria</taxon>
        <taxon>Bacteria division Kazan-3B-28</taxon>
    </lineage>
</organism>
<dbReference type="InterPro" id="IPR013325">
    <property type="entry name" value="RNA_pol_sigma_r2"/>
</dbReference>
<keyword evidence="1" id="KW-0805">Transcription regulation</keyword>
<dbReference type="NCBIfam" id="TIGR02937">
    <property type="entry name" value="sigma70-ECF"/>
    <property type="match status" value="1"/>
</dbReference>
<dbReference type="PANTHER" id="PTHR30603:SF47">
    <property type="entry name" value="RNA POLYMERASE SIGMA FACTOR SIGD, CHLOROPLASTIC"/>
    <property type="match status" value="1"/>
</dbReference>
<sequence length="473" mass="54041">MSDNPSETPQKSSRWRRLRELPEVVMPGVTILDVSEIERVKIEVEEAYNNPDSDILDIVDWGEDEPIGDSERLAAEDNQLFSGIKSYLIYISKYPRLTTEEEVELANRYRKEGDMSAREKLINHNLRLVVYVAKNPKYTNRGLSFLDLIQEGNKGLIRAIDKYDPEYRKRDKTTQEIIGEDRPLRVNTYAHWWICQLINRAIETQGDTVRRPAHIHLELAALRKKMGQLGGSKGQELTIAEMAERLETPVDKLEQLLAYGMRTASLNTGVQHGDNPNSLGGGLEKETEFIEMMSDSYPPDPVLVEEYRAARSELKHMMKKSGLSDKDIYILEMRYGLDNPEGSETTLAKIGAIFGFTQQRIRQIQKRAIDQLKAWVKRKGVGPVLLACLESLVQSRRADIVEAYRLEELESDGKTEEAIDWQKKKLSAKGAAEIVFPKPRLITRSNQLTWSKVERIDNKSTNLSFNDTDPDFS</sequence>
<dbReference type="GO" id="GO:0006352">
    <property type="term" value="P:DNA-templated transcription initiation"/>
    <property type="evidence" value="ECO:0007669"/>
    <property type="project" value="InterPro"/>
</dbReference>
<dbReference type="InterPro" id="IPR013324">
    <property type="entry name" value="RNA_pol_sigma_r3/r4-like"/>
</dbReference>
<evidence type="ECO:0000256" key="3">
    <source>
        <dbReference type="ARBA" id="ARBA00023125"/>
    </source>
</evidence>
<evidence type="ECO:0000259" key="7">
    <source>
        <dbReference type="Pfam" id="PF04545"/>
    </source>
</evidence>
<dbReference type="AlphaFoldDB" id="A0A1F4PPL4"/>
<evidence type="ECO:0000256" key="2">
    <source>
        <dbReference type="ARBA" id="ARBA00023082"/>
    </source>
</evidence>
<dbReference type="InterPro" id="IPR000943">
    <property type="entry name" value="RNA_pol_sigma70"/>
</dbReference>
<feature type="domain" description="RNA polymerase sigma-70 region 2" evidence="6">
    <location>
        <begin position="121"/>
        <end position="166"/>
    </location>
</feature>
<evidence type="ECO:0000313" key="9">
    <source>
        <dbReference type="Proteomes" id="UP000179010"/>
    </source>
</evidence>
<proteinExistence type="predicted"/>
<keyword evidence="4" id="KW-0804">Transcription</keyword>
<dbReference type="Pfam" id="PF00140">
    <property type="entry name" value="Sigma70_r1_2"/>
    <property type="match status" value="1"/>
</dbReference>
<name>A0A1F4PPL4_UNCK3</name>
<dbReference type="Pfam" id="PF04542">
    <property type="entry name" value="Sigma70_r2"/>
    <property type="match status" value="1"/>
</dbReference>
<gene>
    <name evidence="8" type="ORF">A2994_01060</name>
</gene>
<feature type="domain" description="RNA polymerase sigma-70 region 1.2" evidence="5">
    <location>
        <begin position="85"/>
        <end position="113"/>
    </location>
</feature>
<dbReference type="Gene3D" id="1.10.601.10">
    <property type="entry name" value="RNA Polymerase Primary Sigma Factor"/>
    <property type="match status" value="1"/>
</dbReference>
<comment type="caution">
    <text evidence="8">The sequence shown here is derived from an EMBL/GenBank/DDBJ whole genome shotgun (WGS) entry which is preliminary data.</text>
</comment>
<dbReference type="Pfam" id="PF04545">
    <property type="entry name" value="Sigma70_r4"/>
    <property type="match status" value="1"/>
</dbReference>
<dbReference type="InterPro" id="IPR050239">
    <property type="entry name" value="Sigma-70_RNA_pol_init_factors"/>
</dbReference>
<feature type="domain" description="RNA polymerase sigma-70 region 4" evidence="7">
    <location>
        <begin position="322"/>
        <end position="373"/>
    </location>
</feature>
<keyword evidence="3" id="KW-0238">DNA-binding</keyword>
<dbReference type="InterPro" id="IPR007627">
    <property type="entry name" value="RNA_pol_sigma70_r2"/>
</dbReference>
<dbReference type="PANTHER" id="PTHR30603">
    <property type="entry name" value="RNA POLYMERASE SIGMA FACTOR RPO"/>
    <property type="match status" value="1"/>
</dbReference>
<dbReference type="PRINTS" id="PR00046">
    <property type="entry name" value="SIGMA70FCT"/>
</dbReference>